<dbReference type="InterPro" id="IPR012338">
    <property type="entry name" value="Beta-lactam/transpept-like"/>
</dbReference>
<protein>
    <submittedName>
        <fullName evidence="3">Beta-lactamase family protein</fullName>
    </submittedName>
</protein>
<dbReference type="InterPro" id="IPR050789">
    <property type="entry name" value="Diverse_Enzym_Activities"/>
</dbReference>
<dbReference type="Gene3D" id="3.40.710.10">
    <property type="entry name" value="DD-peptidase/beta-lactamase superfamily"/>
    <property type="match status" value="1"/>
</dbReference>
<dbReference type="AlphaFoldDB" id="A0A6A8MA50"/>
<comment type="caution">
    <text evidence="3">The sequence shown here is derived from an EMBL/GenBank/DDBJ whole genome shotgun (WGS) entry which is preliminary data.</text>
</comment>
<dbReference type="InterPro" id="IPR001466">
    <property type="entry name" value="Beta-lactam-related"/>
</dbReference>
<dbReference type="PANTHER" id="PTHR43283">
    <property type="entry name" value="BETA-LACTAMASE-RELATED"/>
    <property type="match status" value="1"/>
</dbReference>
<evidence type="ECO:0000256" key="1">
    <source>
        <dbReference type="ARBA" id="ARBA00022801"/>
    </source>
</evidence>
<dbReference type="GO" id="GO:0016787">
    <property type="term" value="F:hydrolase activity"/>
    <property type="evidence" value="ECO:0007669"/>
    <property type="project" value="UniProtKB-KW"/>
</dbReference>
<organism evidence="3 4">
    <name type="scientific">Lactobacillus porci</name>
    <dbReference type="NCBI Taxonomy" id="2012477"/>
    <lineage>
        <taxon>Bacteria</taxon>
        <taxon>Bacillati</taxon>
        <taxon>Bacillota</taxon>
        <taxon>Bacilli</taxon>
        <taxon>Lactobacillales</taxon>
        <taxon>Lactobacillaceae</taxon>
        <taxon>Lactobacillus</taxon>
    </lineage>
</organism>
<proteinExistence type="predicted"/>
<reference evidence="3 4" key="1">
    <citation type="submission" date="2019-08" db="EMBL/GenBank/DDBJ databases">
        <title>In-depth cultivation of the pig gut microbiome towards novel bacterial diversity and tailored functional studies.</title>
        <authorList>
            <person name="Wylensek D."/>
            <person name="Hitch T.C.A."/>
            <person name="Clavel T."/>
        </authorList>
    </citation>
    <scope>NUCLEOTIDE SEQUENCE [LARGE SCALE GENOMIC DNA]</scope>
    <source>
        <strain evidence="3 4">Bifido-178-WT-2B</strain>
    </source>
</reference>
<dbReference type="Proteomes" id="UP000438120">
    <property type="component" value="Unassembled WGS sequence"/>
</dbReference>
<keyword evidence="4" id="KW-1185">Reference proteome</keyword>
<dbReference type="Pfam" id="PF00144">
    <property type="entry name" value="Beta-lactamase"/>
    <property type="match status" value="1"/>
</dbReference>
<gene>
    <name evidence="3" type="ORF">FYJ62_02750</name>
</gene>
<dbReference type="RefSeq" id="WP_154547496.1">
    <property type="nucleotide sequence ID" value="NZ_VUMX01000005.1"/>
</dbReference>
<dbReference type="PANTHER" id="PTHR43283:SF11">
    <property type="entry name" value="BETA-LACTAMASE-RELATED DOMAIN-CONTAINING PROTEIN"/>
    <property type="match status" value="1"/>
</dbReference>
<dbReference type="SUPFAM" id="SSF56601">
    <property type="entry name" value="beta-lactamase/transpeptidase-like"/>
    <property type="match status" value="1"/>
</dbReference>
<feature type="domain" description="Beta-lactamase-related" evidence="2">
    <location>
        <begin position="12"/>
        <end position="326"/>
    </location>
</feature>
<name>A0A6A8MA50_9LACO</name>
<accession>A0A6A8MA50</accession>
<evidence type="ECO:0000313" key="4">
    <source>
        <dbReference type="Proteomes" id="UP000438120"/>
    </source>
</evidence>
<evidence type="ECO:0000259" key="2">
    <source>
        <dbReference type="Pfam" id="PF00144"/>
    </source>
</evidence>
<sequence length="340" mass="38038">MNTEAISQPLKAAVDQGIVRGAAYAIIGADVHEEHYLGWCDDSREHPVVSHLDYDLASLTKVVATATRIFQLLGERTIELEDPVGSFFETSFQDVTVADLLLHDSGLPADLTDVWQYESAADVWQAVKDSQLVYPTGSEARYSDLNFIILGKIIEKATGNPLAVEIHKHVLKPLGMHDSGYCLGNEPFRDRNWFVPTEMTQKRGQVWGGVHDETAWQLQGCAGHAGLFASLSDLENFAQMYLNDGRFHDQEIIPGQIAVRLPELDHFERTLAWIRWTPNRKNLWHTGFTGPGLGIDLDRRRALIILTNAVYPKRGNEAWQAARRAAAAAFFGGKYREKQA</sequence>
<dbReference type="EMBL" id="VUMX01000005">
    <property type="protein sequence ID" value="MST86585.1"/>
    <property type="molecule type" value="Genomic_DNA"/>
</dbReference>
<dbReference type="OrthoDB" id="9803467at2"/>
<evidence type="ECO:0000313" key="3">
    <source>
        <dbReference type="EMBL" id="MST86585.1"/>
    </source>
</evidence>
<keyword evidence="1" id="KW-0378">Hydrolase</keyword>